<evidence type="ECO:0000256" key="3">
    <source>
        <dbReference type="ARBA" id="ARBA00023163"/>
    </source>
</evidence>
<evidence type="ECO:0000256" key="2">
    <source>
        <dbReference type="ARBA" id="ARBA00023125"/>
    </source>
</evidence>
<keyword evidence="1" id="KW-0805">Transcription regulation</keyword>
<dbReference type="RefSeq" id="WP_248636923.1">
    <property type="nucleotide sequence ID" value="NZ_JALPTH010000035.1"/>
</dbReference>
<dbReference type="PROSITE" id="PS50949">
    <property type="entry name" value="HTH_GNTR"/>
    <property type="match status" value="1"/>
</dbReference>
<dbReference type="InterPro" id="IPR000524">
    <property type="entry name" value="Tscrpt_reg_HTH_GntR"/>
</dbReference>
<evidence type="ECO:0000313" key="6">
    <source>
        <dbReference type="Proteomes" id="UP001522868"/>
    </source>
</evidence>
<dbReference type="InterPro" id="IPR036390">
    <property type="entry name" value="WH_DNA-bd_sf"/>
</dbReference>
<dbReference type="Gene3D" id="1.10.10.10">
    <property type="entry name" value="Winged helix-like DNA-binding domain superfamily/Winged helix DNA-binding domain"/>
    <property type="match status" value="1"/>
</dbReference>
<protein>
    <submittedName>
        <fullName evidence="5">GntR family transcriptional regulator</fullName>
    </submittedName>
</protein>
<dbReference type="PANTHER" id="PTHR44846">
    <property type="entry name" value="MANNOSYL-D-GLYCERATE TRANSPORT/METABOLISM SYSTEM REPRESSOR MNGR-RELATED"/>
    <property type="match status" value="1"/>
</dbReference>
<dbReference type="PRINTS" id="PR00035">
    <property type="entry name" value="HTHGNTR"/>
</dbReference>
<evidence type="ECO:0000256" key="1">
    <source>
        <dbReference type="ARBA" id="ARBA00023015"/>
    </source>
</evidence>
<dbReference type="SUPFAM" id="SSF46785">
    <property type="entry name" value="Winged helix' DNA-binding domain"/>
    <property type="match status" value="1"/>
</dbReference>
<sequence>MAESRVSTPLPLYLRVAASLRDDLAHRRITPGARLPSERSLANRFRVNRQTVRSALQLLRQEGLVATERRGTFAAAGPADPSGGRVLVPAGAGITGPAGTADFPCGPVTASLDAVTGICWEPVPAGPAGRLGLAAGEPSLVHRYRVPGPRGAVLQEALTRFSRHALAEVPELARLRRTADRPADPDLRPLYRWMRRAGLRLTRRESIGVDTGIRTGIGAGAFLSVHREVRDQHGHVLELTDLRFAPDHAGLTYEFTG</sequence>
<keyword evidence="6" id="KW-1185">Reference proteome</keyword>
<keyword evidence="2" id="KW-0238">DNA-binding</keyword>
<name>A0ABT0IIE4_9ACTN</name>
<gene>
    <name evidence="5" type="ORF">M1O15_27615</name>
</gene>
<feature type="domain" description="HTH gntR-type" evidence="4">
    <location>
        <begin position="10"/>
        <end position="77"/>
    </location>
</feature>
<dbReference type="Pfam" id="PF00392">
    <property type="entry name" value="GntR"/>
    <property type="match status" value="1"/>
</dbReference>
<organism evidence="5 6">
    <name type="scientific">Streptomyces lichenis</name>
    <dbReference type="NCBI Taxonomy" id="2306967"/>
    <lineage>
        <taxon>Bacteria</taxon>
        <taxon>Bacillati</taxon>
        <taxon>Actinomycetota</taxon>
        <taxon>Actinomycetes</taxon>
        <taxon>Kitasatosporales</taxon>
        <taxon>Streptomycetaceae</taxon>
        <taxon>Streptomyces</taxon>
    </lineage>
</organism>
<dbReference type="CDD" id="cd07377">
    <property type="entry name" value="WHTH_GntR"/>
    <property type="match status" value="1"/>
</dbReference>
<dbReference type="InterPro" id="IPR036388">
    <property type="entry name" value="WH-like_DNA-bd_sf"/>
</dbReference>
<accession>A0ABT0IIE4</accession>
<evidence type="ECO:0000259" key="4">
    <source>
        <dbReference type="PROSITE" id="PS50949"/>
    </source>
</evidence>
<reference evidence="5 6" key="1">
    <citation type="submission" date="2022-04" db="EMBL/GenBank/DDBJ databases">
        <title>Streptomyces sp. nov. LCR6-01 isolated from Lichen of Dirinaria sp.</title>
        <authorList>
            <person name="Kanchanasin P."/>
            <person name="Tanasupawat S."/>
            <person name="Phongsopitanun W."/>
        </authorList>
    </citation>
    <scope>NUCLEOTIDE SEQUENCE [LARGE SCALE GENOMIC DNA]</scope>
    <source>
        <strain evidence="5 6">LCR6-01</strain>
    </source>
</reference>
<dbReference type="Proteomes" id="UP001522868">
    <property type="component" value="Unassembled WGS sequence"/>
</dbReference>
<proteinExistence type="predicted"/>
<dbReference type="SMART" id="SM00345">
    <property type="entry name" value="HTH_GNTR"/>
    <property type="match status" value="1"/>
</dbReference>
<keyword evidence="3" id="KW-0804">Transcription</keyword>
<evidence type="ECO:0000313" key="5">
    <source>
        <dbReference type="EMBL" id="MCK8681093.1"/>
    </source>
</evidence>
<comment type="caution">
    <text evidence="5">The sequence shown here is derived from an EMBL/GenBank/DDBJ whole genome shotgun (WGS) entry which is preliminary data.</text>
</comment>
<dbReference type="PANTHER" id="PTHR44846:SF17">
    <property type="entry name" value="GNTR-FAMILY TRANSCRIPTIONAL REGULATOR"/>
    <property type="match status" value="1"/>
</dbReference>
<dbReference type="InterPro" id="IPR050679">
    <property type="entry name" value="Bact_HTH_transcr_reg"/>
</dbReference>
<dbReference type="EMBL" id="JALPTH010000035">
    <property type="protein sequence ID" value="MCK8681093.1"/>
    <property type="molecule type" value="Genomic_DNA"/>
</dbReference>